<comment type="caution">
    <text evidence="7">The sequence shown here is derived from an EMBL/GenBank/DDBJ whole genome shotgun (WGS) entry which is preliminary data.</text>
</comment>
<dbReference type="PANTHER" id="PTHR48480:SF2">
    <property type="entry name" value="PEPTIDASE D"/>
    <property type="match status" value="1"/>
</dbReference>
<evidence type="ECO:0000313" key="8">
    <source>
        <dbReference type="Proteomes" id="UP001187415"/>
    </source>
</evidence>
<dbReference type="InterPro" id="IPR007865">
    <property type="entry name" value="Aminopep_P_N"/>
</dbReference>
<keyword evidence="4" id="KW-0224">Dipeptidase</keyword>
<keyword evidence="8" id="KW-1185">Reference proteome</keyword>
<dbReference type="SMART" id="SM01011">
    <property type="entry name" value="AMP_N"/>
    <property type="match status" value="1"/>
</dbReference>
<keyword evidence="2" id="KW-0479">Metal-binding</keyword>
<dbReference type="InterPro" id="IPR029149">
    <property type="entry name" value="Creatin/AminoP/Spt16_N"/>
</dbReference>
<dbReference type="GO" id="GO:0016805">
    <property type="term" value="F:dipeptidase activity"/>
    <property type="evidence" value="ECO:0007669"/>
    <property type="project" value="UniProtKB-KW"/>
</dbReference>
<dbReference type="GO" id="GO:0030145">
    <property type="term" value="F:manganese ion binding"/>
    <property type="evidence" value="ECO:0007669"/>
    <property type="project" value="InterPro"/>
</dbReference>
<dbReference type="GO" id="GO:0006508">
    <property type="term" value="P:proteolysis"/>
    <property type="evidence" value="ECO:0007669"/>
    <property type="project" value="UniProtKB-KW"/>
</dbReference>
<evidence type="ECO:0000313" key="7">
    <source>
        <dbReference type="EMBL" id="KAK2853522.1"/>
    </source>
</evidence>
<dbReference type="Pfam" id="PF05195">
    <property type="entry name" value="AMP_N"/>
    <property type="match status" value="1"/>
</dbReference>
<keyword evidence="3" id="KW-0378">Hydrolase</keyword>
<dbReference type="GO" id="GO:0070006">
    <property type="term" value="F:metalloaminopeptidase activity"/>
    <property type="evidence" value="ECO:0007669"/>
    <property type="project" value="InterPro"/>
</dbReference>
<dbReference type="Proteomes" id="UP001187415">
    <property type="component" value="Unassembled WGS sequence"/>
</dbReference>
<protein>
    <recommendedName>
        <fullName evidence="6">Aminopeptidase P N-terminal domain-containing protein</fullName>
    </recommendedName>
</protein>
<evidence type="ECO:0000256" key="1">
    <source>
        <dbReference type="ARBA" id="ARBA00022670"/>
    </source>
</evidence>
<dbReference type="InterPro" id="IPR052433">
    <property type="entry name" value="X-Pro_dipept-like"/>
</dbReference>
<dbReference type="AlphaFoldDB" id="A0AA88N7J0"/>
<dbReference type="EMBL" id="JAUPFM010000004">
    <property type="protein sequence ID" value="KAK2853522.1"/>
    <property type="molecule type" value="Genomic_DNA"/>
</dbReference>
<evidence type="ECO:0000256" key="5">
    <source>
        <dbReference type="ARBA" id="ARBA00023049"/>
    </source>
</evidence>
<keyword evidence="1" id="KW-0645">Protease</keyword>
<dbReference type="SUPFAM" id="SSF53092">
    <property type="entry name" value="Creatinase/prolidase N-terminal domain"/>
    <property type="match status" value="1"/>
</dbReference>
<evidence type="ECO:0000256" key="2">
    <source>
        <dbReference type="ARBA" id="ARBA00022723"/>
    </source>
</evidence>
<gene>
    <name evidence="7" type="ORF">Q5P01_006183</name>
</gene>
<feature type="domain" description="Aminopeptidase P N-terminal" evidence="6">
    <location>
        <begin position="23"/>
        <end position="163"/>
    </location>
</feature>
<dbReference type="Gene3D" id="3.40.350.10">
    <property type="entry name" value="Creatinase/prolidase N-terminal domain"/>
    <property type="match status" value="1"/>
</dbReference>
<proteinExistence type="predicted"/>
<evidence type="ECO:0000256" key="3">
    <source>
        <dbReference type="ARBA" id="ARBA00022801"/>
    </source>
</evidence>
<organism evidence="7 8">
    <name type="scientific">Channa striata</name>
    <name type="common">Snakehead murrel</name>
    <name type="synonym">Ophicephalus striatus</name>
    <dbReference type="NCBI Taxonomy" id="64152"/>
    <lineage>
        <taxon>Eukaryota</taxon>
        <taxon>Metazoa</taxon>
        <taxon>Chordata</taxon>
        <taxon>Craniata</taxon>
        <taxon>Vertebrata</taxon>
        <taxon>Euteleostomi</taxon>
        <taxon>Actinopterygii</taxon>
        <taxon>Neopterygii</taxon>
        <taxon>Teleostei</taxon>
        <taxon>Neoteleostei</taxon>
        <taxon>Acanthomorphata</taxon>
        <taxon>Anabantaria</taxon>
        <taxon>Anabantiformes</taxon>
        <taxon>Channoidei</taxon>
        <taxon>Channidae</taxon>
        <taxon>Channa</taxon>
    </lineage>
</organism>
<reference evidence="7" key="1">
    <citation type="submission" date="2023-07" db="EMBL/GenBank/DDBJ databases">
        <title>Chromosome-level Genome Assembly of Striped Snakehead (Channa striata).</title>
        <authorList>
            <person name="Liu H."/>
        </authorList>
    </citation>
    <scope>NUCLEOTIDE SEQUENCE</scope>
    <source>
        <strain evidence="7">Gz</strain>
        <tissue evidence="7">Muscle</tissue>
    </source>
</reference>
<evidence type="ECO:0000259" key="6">
    <source>
        <dbReference type="SMART" id="SM01011"/>
    </source>
</evidence>
<accession>A0AA88N7J0</accession>
<keyword evidence="5" id="KW-0482">Metalloprotease</keyword>
<name>A0AA88N7J0_CHASR</name>
<evidence type="ECO:0000256" key="4">
    <source>
        <dbReference type="ARBA" id="ARBA00022997"/>
    </source>
</evidence>
<sequence length="207" mass="22680">MIQKSVSHKILAVYWLGNDTLRVSAALFAENRERLCRALRAKDEVVPHSMVVLQGGEQKQSDMLAESFFHWAFGVTEADCSGAIDVDSGKSILFVPKLPESYATWMGDLAAEENCRLLSLLPHCASRSSNYSLSASSQIADVLSNLKPAVLLTLGVERVNEAGLRRMEPGTYFINHLLDRARADPAQSCFISSQVLAGFRAFGGVPY</sequence>
<dbReference type="PANTHER" id="PTHR48480">
    <property type="match status" value="1"/>
</dbReference>